<dbReference type="GO" id="GO:0005886">
    <property type="term" value="C:plasma membrane"/>
    <property type="evidence" value="ECO:0007669"/>
    <property type="project" value="UniProtKB-SubCell"/>
</dbReference>
<keyword evidence="5 7" id="KW-1133">Transmembrane helix</keyword>
<dbReference type="Pfam" id="PF03773">
    <property type="entry name" value="ArsP_1"/>
    <property type="match status" value="1"/>
</dbReference>
<feature type="transmembrane region" description="Helical" evidence="7">
    <location>
        <begin position="328"/>
        <end position="349"/>
    </location>
</feature>
<evidence type="ECO:0000256" key="2">
    <source>
        <dbReference type="ARBA" id="ARBA00006386"/>
    </source>
</evidence>
<evidence type="ECO:0000256" key="5">
    <source>
        <dbReference type="ARBA" id="ARBA00022989"/>
    </source>
</evidence>
<sequence>MPLYFTQFIQNSSVILLESAPWVVVSLFIGGLVHEFLPSSNFRKLLDRKGASAMGGAVLLGGLLPICSCGVIPLAVSLFRSGIRLGPVMAFTAATPIINPAAVILSFALLGPKITFAYFLLGITLPILMGYMTQRWGETLEEQNAKIEEENNCCTTEKINNEPRFFRGIKWGFFSLGPSIGFYLAIGIILAGLLNTFVPNDWMQTYLGTNSYIALLVAALLGASIYVCAVAHIPLVATLIASGAAPGAAIVFLVTGTATNLPELFTLYRTIGKRTVIIYTSVLIVSSLVAGALVNLWLMPDFIPTFDPLSSLTLMDQSDSLWWTPSTLIKWVSSAFVLLLAVWGAINYVRKLLSQRNAVSSCCG</sequence>
<evidence type="ECO:0000256" key="4">
    <source>
        <dbReference type="ARBA" id="ARBA00022692"/>
    </source>
</evidence>
<dbReference type="PANTHER" id="PTHR34184:SF4">
    <property type="entry name" value="UPF0718 PROTEIN YCGR"/>
    <property type="match status" value="1"/>
</dbReference>
<protein>
    <submittedName>
        <fullName evidence="8">Uncharacterized membrane protein, YraQ family</fullName>
    </submittedName>
</protein>
<feature type="transmembrane region" description="Helical" evidence="7">
    <location>
        <begin position="20"/>
        <end position="37"/>
    </location>
</feature>
<evidence type="ECO:0000313" key="8">
    <source>
        <dbReference type="EMBL" id="VAW63150.1"/>
    </source>
</evidence>
<feature type="transmembrane region" description="Helical" evidence="7">
    <location>
        <begin position="180"/>
        <end position="198"/>
    </location>
</feature>
<keyword evidence="6 7" id="KW-0472">Membrane</keyword>
<evidence type="ECO:0000256" key="3">
    <source>
        <dbReference type="ARBA" id="ARBA00022475"/>
    </source>
</evidence>
<dbReference type="InterPro" id="IPR052923">
    <property type="entry name" value="UPF0718"/>
</dbReference>
<proteinExistence type="inferred from homology"/>
<evidence type="ECO:0000256" key="1">
    <source>
        <dbReference type="ARBA" id="ARBA00004651"/>
    </source>
</evidence>
<accession>A0A3B0XEW7</accession>
<feature type="transmembrane region" description="Helical" evidence="7">
    <location>
        <begin position="210"/>
        <end position="227"/>
    </location>
</feature>
<reference evidence="8" key="1">
    <citation type="submission" date="2018-06" db="EMBL/GenBank/DDBJ databases">
        <authorList>
            <person name="Zhirakovskaya E."/>
        </authorList>
    </citation>
    <scope>NUCLEOTIDE SEQUENCE</scope>
</reference>
<dbReference type="PANTHER" id="PTHR34184">
    <property type="entry name" value="UPF0718 PROTEIN YCGR"/>
    <property type="match status" value="1"/>
</dbReference>
<gene>
    <name evidence="8" type="ORF">MNBD_GAMMA08-691</name>
</gene>
<dbReference type="AlphaFoldDB" id="A0A3B0XEW7"/>
<feature type="transmembrane region" description="Helical" evidence="7">
    <location>
        <begin position="116"/>
        <end position="133"/>
    </location>
</feature>
<keyword evidence="4 7" id="KW-0812">Transmembrane</keyword>
<dbReference type="EMBL" id="UOFH01000238">
    <property type="protein sequence ID" value="VAW63150.1"/>
    <property type="molecule type" value="Genomic_DNA"/>
</dbReference>
<organism evidence="8">
    <name type="scientific">hydrothermal vent metagenome</name>
    <dbReference type="NCBI Taxonomy" id="652676"/>
    <lineage>
        <taxon>unclassified sequences</taxon>
        <taxon>metagenomes</taxon>
        <taxon>ecological metagenomes</taxon>
    </lineage>
</organism>
<dbReference type="NCBIfam" id="NF040736">
    <property type="entry name" value="efflux_SaoE"/>
    <property type="match status" value="1"/>
</dbReference>
<comment type="subcellular location">
    <subcellularLocation>
        <location evidence="1">Cell membrane</location>
        <topology evidence="1">Multi-pass membrane protein</topology>
    </subcellularLocation>
</comment>
<feature type="transmembrane region" description="Helical" evidence="7">
    <location>
        <begin position="233"/>
        <end position="255"/>
    </location>
</feature>
<feature type="transmembrane region" description="Helical" evidence="7">
    <location>
        <begin position="57"/>
        <end position="76"/>
    </location>
</feature>
<evidence type="ECO:0000256" key="7">
    <source>
        <dbReference type="SAM" id="Phobius"/>
    </source>
</evidence>
<feature type="transmembrane region" description="Helical" evidence="7">
    <location>
        <begin position="88"/>
        <end position="109"/>
    </location>
</feature>
<keyword evidence="3" id="KW-1003">Cell membrane</keyword>
<dbReference type="InterPro" id="IPR005524">
    <property type="entry name" value="DUF318"/>
</dbReference>
<feature type="transmembrane region" description="Helical" evidence="7">
    <location>
        <begin position="276"/>
        <end position="298"/>
    </location>
</feature>
<evidence type="ECO:0000256" key="6">
    <source>
        <dbReference type="ARBA" id="ARBA00023136"/>
    </source>
</evidence>
<comment type="similarity">
    <text evidence="2">Belongs to the UPF0718 family.</text>
</comment>
<name>A0A3B0XEW7_9ZZZZ</name>